<dbReference type="CDD" id="cd04697">
    <property type="entry name" value="NUDIX_Hydrolase"/>
    <property type="match status" value="1"/>
</dbReference>
<dbReference type="InterPro" id="IPR000086">
    <property type="entry name" value="NUDIX_hydrolase_dom"/>
</dbReference>
<evidence type="ECO:0000256" key="6">
    <source>
        <dbReference type="PIRSR" id="PIRSR017340-1"/>
    </source>
</evidence>
<dbReference type="SUPFAM" id="SSF55811">
    <property type="entry name" value="Nudix"/>
    <property type="match status" value="1"/>
</dbReference>
<dbReference type="EMBL" id="RBIN01000002">
    <property type="protein sequence ID" value="RKR06885.1"/>
    <property type="molecule type" value="Genomic_DNA"/>
</dbReference>
<dbReference type="InterPro" id="IPR020084">
    <property type="entry name" value="NUDIX_hydrolase_CS"/>
</dbReference>
<feature type="domain" description="Nudix hydrolase" evidence="7">
    <location>
        <begin position="27"/>
        <end position="156"/>
    </location>
</feature>
<dbReference type="Pfam" id="PF00293">
    <property type="entry name" value="NUDIX"/>
    <property type="match status" value="1"/>
</dbReference>
<dbReference type="PANTHER" id="PTHR10885">
    <property type="entry name" value="ISOPENTENYL-DIPHOSPHATE DELTA-ISOMERASE"/>
    <property type="match status" value="1"/>
</dbReference>
<dbReference type="PIRSF" id="PIRSF017340">
    <property type="entry name" value="Nudix_hydro"/>
    <property type="match status" value="1"/>
</dbReference>
<dbReference type="RefSeq" id="WP_245977672.1">
    <property type="nucleotide sequence ID" value="NZ_RBIN01000002.1"/>
</dbReference>
<gene>
    <name evidence="8" type="ORF">C7446_0884</name>
</gene>
<dbReference type="PANTHER" id="PTHR10885:SF0">
    <property type="entry name" value="ISOPENTENYL-DIPHOSPHATE DELTA-ISOMERASE"/>
    <property type="match status" value="1"/>
</dbReference>
<feature type="binding site" evidence="6">
    <location>
        <position position="80"/>
    </location>
    <ligand>
        <name>Mg(2+)</name>
        <dbReference type="ChEBI" id="CHEBI:18420"/>
    </ligand>
</feature>
<dbReference type="GO" id="GO:0046872">
    <property type="term" value="F:metal ion binding"/>
    <property type="evidence" value="ECO:0007669"/>
    <property type="project" value="UniProtKB-KW"/>
</dbReference>
<dbReference type="GO" id="GO:0016817">
    <property type="term" value="F:hydrolase activity, acting on acid anhydrides"/>
    <property type="evidence" value="ECO:0007669"/>
    <property type="project" value="InterPro"/>
</dbReference>
<dbReference type="GO" id="GO:0016853">
    <property type="term" value="F:isomerase activity"/>
    <property type="evidence" value="ECO:0007669"/>
    <property type="project" value="UniProtKB-KW"/>
</dbReference>
<evidence type="ECO:0000256" key="2">
    <source>
        <dbReference type="ARBA" id="ARBA00005582"/>
    </source>
</evidence>
<name>A0A420X0A7_9GAMM</name>
<keyword evidence="3 6" id="KW-0479">Metal-binding</keyword>
<proteinExistence type="inferred from homology"/>
<feature type="binding site" evidence="6">
    <location>
        <position position="84"/>
    </location>
    <ligand>
        <name>Mg(2+)</name>
        <dbReference type="ChEBI" id="CHEBI:18420"/>
    </ligand>
</feature>
<keyword evidence="9" id="KW-1185">Reference proteome</keyword>
<evidence type="ECO:0000256" key="4">
    <source>
        <dbReference type="ARBA" id="ARBA00022801"/>
    </source>
</evidence>
<sequence length="165" mass="18415">MEQVQLVDRHNRPRGSAPRSVMRRLALWHRASYIFVFDAAGRLCVQRRTSTKDIFPSGLDLAAGGVVAAGEAMHVGARRELFEELGIRRVPLHWCFNFTHVSPGLHLHGGVYRVRHDGPVTCQPSEVEAVEWWRPEHALAQEDVTPDTRAALAQLLEAGLAPEPT</sequence>
<evidence type="ECO:0000256" key="5">
    <source>
        <dbReference type="ARBA" id="ARBA00022842"/>
    </source>
</evidence>
<organism evidence="8 9">
    <name type="scientific">Kushneria sinocarnis</name>
    <dbReference type="NCBI Taxonomy" id="595502"/>
    <lineage>
        <taxon>Bacteria</taxon>
        <taxon>Pseudomonadati</taxon>
        <taxon>Pseudomonadota</taxon>
        <taxon>Gammaproteobacteria</taxon>
        <taxon>Oceanospirillales</taxon>
        <taxon>Halomonadaceae</taxon>
        <taxon>Kushneria</taxon>
    </lineage>
</organism>
<evidence type="ECO:0000256" key="3">
    <source>
        <dbReference type="ARBA" id="ARBA00022723"/>
    </source>
</evidence>
<dbReference type="Gene3D" id="3.90.79.10">
    <property type="entry name" value="Nucleoside Triphosphate Pyrophosphohydrolase"/>
    <property type="match status" value="1"/>
</dbReference>
<comment type="caution">
    <text evidence="8">The sequence shown here is derived from an EMBL/GenBank/DDBJ whole genome shotgun (WGS) entry which is preliminary data.</text>
</comment>
<protein>
    <submittedName>
        <fullName evidence="8">Isopentenyldiphosphate isomerase</fullName>
    </submittedName>
</protein>
<dbReference type="Proteomes" id="UP000281975">
    <property type="component" value="Unassembled WGS sequence"/>
</dbReference>
<dbReference type="PROSITE" id="PS51462">
    <property type="entry name" value="NUDIX"/>
    <property type="match status" value="1"/>
</dbReference>
<keyword evidence="5 6" id="KW-0460">Magnesium</keyword>
<comment type="cofactor">
    <cofactor evidence="1">
        <name>Mg(2+)</name>
        <dbReference type="ChEBI" id="CHEBI:18420"/>
    </cofactor>
</comment>
<dbReference type="InterPro" id="IPR024195">
    <property type="entry name" value="NUDIX_hydrolase_YfcD_pred"/>
</dbReference>
<reference evidence="8 9" key="1">
    <citation type="submission" date="2018-10" db="EMBL/GenBank/DDBJ databases">
        <title>Genomic Encyclopedia of Type Strains, Phase IV (KMG-IV): sequencing the most valuable type-strain genomes for metagenomic binning, comparative biology and taxonomic classification.</title>
        <authorList>
            <person name="Goeker M."/>
        </authorList>
    </citation>
    <scope>NUCLEOTIDE SEQUENCE [LARGE SCALE GENOMIC DNA]</scope>
    <source>
        <strain evidence="8 9">DSM 23229</strain>
    </source>
</reference>
<dbReference type="InterPro" id="IPR015797">
    <property type="entry name" value="NUDIX_hydrolase-like_dom_sf"/>
</dbReference>
<evidence type="ECO:0000313" key="9">
    <source>
        <dbReference type="Proteomes" id="UP000281975"/>
    </source>
</evidence>
<dbReference type="AlphaFoldDB" id="A0A420X0A7"/>
<evidence type="ECO:0000259" key="7">
    <source>
        <dbReference type="PROSITE" id="PS51462"/>
    </source>
</evidence>
<accession>A0A420X0A7</accession>
<evidence type="ECO:0000256" key="1">
    <source>
        <dbReference type="ARBA" id="ARBA00001946"/>
    </source>
</evidence>
<comment type="similarity">
    <text evidence="2">Belongs to the Nudix hydrolase family.</text>
</comment>
<evidence type="ECO:0000313" key="8">
    <source>
        <dbReference type="EMBL" id="RKR06885.1"/>
    </source>
</evidence>
<keyword evidence="4" id="KW-0378">Hydrolase</keyword>
<keyword evidence="8" id="KW-0413">Isomerase</keyword>
<dbReference type="PROSITE" id="PS00893">
    <property type="entry name" value="NUDIX_BOX"/>
    <property type="match status" value="1"/>
</dbReference>